<dbReference type="GeneID" id="95765736"/>
<evidence type="ECO:0000313" key="5">
    <source>
        <dbReference type="Proteomes" id="UP001245370"/>
    </source>
</evidence>
<dbReference type="GO" id="GO:0003677">
    <property type="term" value="F:DNA binding"/>
    <property type="evidence" value="ECO:0007669"/>
    <property type="project" value="InterPro"/>
</dbReference>
<dbReference type="RefSeq" id="WP_281809955.1">
    <property type="nucleotide sequence ID" value="NZ_BSDO01000013.1"/>
</dbReference>
<dbReference type="EMBL" id="BSDO01000013">
    <property type="protein sequence ID" value="GLI25287.1"/>
    <property type="molecule type" value="Genomic_DNA"/>
</dbReference>
<name>A0A9W6CS45_XANFL</name>
<reference evidence="3 5" key="2">
    <citation type="submission" date="2023-07" db="EMBL/GenBank/DDBJ databases">
        <title>Genomic Encyclopedia of Type Strains, Phase IV (KMG-IV): sequencing the most valuable type-strain genomes for metagenomic binning, comparative biology and taxonomic classification.</title>
        <authorList>
            <person name="Goeker M."/>
        </authorList>
    </citation>
    <scope>NUCLEOTIDE SEQUENCE [LARGE SCALE GENOMIC DNA]</scope>
    <source>
        <strain evidence="3 5">DSM 338</strain>
    </source>
</reference>
<proteinExistence type="predicted"/>
<dbReference type="NCBIfam" id="TIGR02609">
    <property type="entry name" value="doc_partner"/>
    <property type="match status" value="1"/>
</dbReference>
<reference evidence="2" key="1">
    <citation type="submission" date="2022-12" db="EMBL/GenBank/DDBJ databases">
        <title>Reference genome sequencing for broad-spectrum identification of bacterial and archaeal isolates by mass spectrometry.</title>
        <authorList>
            <person name="Sekiguchi Y."/>
            <person name="Tourlousse D.M."/>
        </authorList>
    </citation>
    <scope>NUCLEOTIDE SEQUENCE</scope>
    <source>
        <strain evidence="2">301</strain>
    </source>
</reference>
<evidence type="ECO:0000313" key="4">
    <source>
        <dbReference type="Proteomes" id="UP001144397"/>
    </source>
</evidence>
<feature type="domain" description="SpoVT-AbrB" evidence="1">
    <location>
        <begin position="7"/>
        <end position="52"/>
    </location>
</feature>
<dbReference type="Proteomes" id="UP001144397">
    <property type="component" value="Unassembled WGS sequence"/>
</dbReference>
<evidence type="ECO:0000313" key="3">
    <source>
        <dbReference type="EMBL" id="MDR6336669.1"/>
    </source>
</evidence>
<organism evidence="2 4">
    <name type="scientific">Xanthobacter flavus</name>
    <dbReference type="NCBI Taxonomy" id="281"/>
    <lineage>
        <taxon>Bacteria</taxon>
        <taxon>Pseudomonadati</taxon>
        <taxon>Pseudomonadota</taxon>
        <taxon>Alphaproteobacteria</taxon>
        <taxon>Hyphomicrobiales</taxon>
        <taxon>Xanthobacteraceae</taxon>
        <taxon>Xanthobacter</taxon>
    </lineage>
</organism>
<dbReference type="EMBL" id="JAVDPY010000015">
    <property type="protein sequence ID" value="MDR6336669.1"/>
    <property type="molecule type" value="Genomic_DNA"/>
</dbReference>
<sequence>MVALKLGKIGNSVGAVLPKEVLARLKVEQGDTLYLTETPDGYHLTPYEPEFEAQMEEARKIMKKRRNVLRELAK</sequence>
<keyword evidence="5" id="KW-1185">Reference proteome</keyword>
<dbReference type="InterPro" id="IPR007159">
    <property type="entry name" value="SpoVT-AbrB_dom"/>
</dbReference>
<evidence type="ECO:0000259" key="1">
    <source>
        <dbReference type="SMART" id="SM00966"/>
    </source>
</evidence>
<comment type="caution">
    <text evidence="2">The sequence shown here is derived from an EMBL/GenBank/DDBJ whole genome shotgun (WGS) entry which is preliminary data.</text>
</comment>
<dbReference type="SUPFAM" id="SSF89447">
    <property type="entry name" value="AbrB/MazE/MraZ-like"/>
    <property type="match status" value="1"/>
</dbReference>
<evidence type="ECO:0000313" key="2">
    <source>
        <dbReference type="EMBL" id="GLI25287.1"/>
    </source>
</evidence>
<gene>
    <name evidence="3" type="ORF">GGQ86_005172</name>
    <name evidence="2" type="ORF">XFLAVUS301_49610</name>
</gene>
<protein>
    <submittedName>
        <fullName evidence="3">Addiction module antidote</fullName>
    </submittedName>
    <submittedName>
        <fullName evidence="2">Transcriptional regulator</fullName>
    </submittedName>
</protein>
<dbReference type="AlphaFoldDB" id="A0A9W6CS45"/>
<dbReference type="Proteomes" id="UP001245370">
    <property type="component" value="Unassembled WGS sequence"/>
</dbReference>
<dbReference type="InterPro" id="IPR037914">
    <property type="entry name" value="SpoVT-AbrB_sf"/>
</dbReference>
<dbReference type="InterPro" id="IPR013432">
    <property type="entry name" value="Doc_partner"/>
</dbReference>
<accession>A0A9W6CS45</accession>
<dbReference type="Gene3D" id="2.10.260.10">
    <property type="match status" value="1"/>
</dbReference>
<dbReference type="Pfam" id="PF04014">
    <property type="entry name" value="MazE_antitoxin"/>
    <property type="match status" value="1"/>
</dbReference>
<dbReference type="SMART" id="SM00966">
    <property type="entry name" value="SpoVT_AbrB"/>
    <property type="match status" value="1"/>
</dbReference>